<dbReference type="GO" id="GO:0016758">
    <property type="term" value="F:hexosyltransferase activity"/>
    <property type="evidence" value="ECO:0007669"/>
    <property type="project" value="UniProtKB-ARBA"/>
</dbReference>
<reference evidence="2 3" key="1">
    <citation type="submission" date="2016-02" db="EMBL/GenBank/DDBJ databases">
        <authorList>
            <consortium name="Pathogen Informatics"/>
        </authorList>
    </citation>
    <scope>NUCLEOTIDE SEQUENCE [LARGE SCALE GENOMIC DNA]</scope>
    <source>
        <strain evidence="2 3">LSS99</strain>
    </source>
</reference>
<organism evidence="2 3">
    <name type="scientific">Streptococcus suis</name>
    <dbReference type="NCBI Taxonomy" id="1307"/>
    <lineage>
        <taxon>Bacteria</taxon>
        <taxon>Bacillati</taxon>
        <taxon>Bacillota</taxon>
        <taxon>Bacilli</taxon>
        <taxon>Lactobacillales</taxon>
        <taxon>Streptococcaceae</taxon>
        <taxon>Streptococcus</taxon>
    </lineage>
</organism>
<feature type="domain" description="Glycosyltransferase 2-like" evidence="1">
    <location>
        <begin position="5"/>
        <end position="135"/>
    </location>
</feature>
<dbReference type="InterPro" id="IPR001173">
    <property type="entry name" value="Glyco_trans_2-like"/>
</dbReference>
<dbReference type="Gene3D" id="3.90.550.10">
    <property type="entry name" value="Spore Coat Polysaccharide Biosynthesis Protein SpsA, Chain A"/>
    <property type="match status" value="1"/>
</dbReference>
<dbReference type="Pfam" id="PF00535">
    <property type="entry name" value="Glycos_transf_2"/>
    <property type="match status" value="1"/>
</dbReference>
<dbReference type="EMBL" id="FIIX01000029">
    <property type="protein sequence ID" value="CYW13921.1"/>
    <property type="molecule type" value="Genomic_DNA"/>
</dbReference>
<dbReference type="RefSeq" id="WP_052824048.1">
    <property type="nucleotide sequence ID" value="NZ_CEJM01000132.1"/>
</dbReference>
<proteinExistence type="predicted"/>
<dbReference type="InterPro" id="IPR029044">
    <property type="entry name" value="Nucleotide-diphossugar_trans"/>
</dbReference>
<evidence type="ECO:0000259" key="1">
    <source>
        <dbReference type="Pfam" id="PF00535"/>
    </source>
</evidence>
<dbReference type="SUPFAM" id="SSF53448">
    <property type="entry name" value="Nucleotide-diphospho-sugar transferases"/>
    <property type="match status" value="1"/>
</dbReference>
<protein>
    <submittedName>
        <fullName evidence="2">CpsIbJ</fullName>
    </submittedName>
</protein>
<accession>A0A0Z8MRP7</accession>
<dbReference type="AlphaFoldDB" id="A0A0Z8MRP7"/>
<evidence type="ECO:0000313" key="2">
    <source>
        <dbReference type="EMBL" id="CYW13921.1"/>
    </source>
</evidence>
<evidence type="ECO:0000313" key="3">
    <source>
        <dbReference type="Proteomes" id="UP000073388"/>
    </source>
</evidence>
<gene>
    <name evidence="2" type="primary">cpsIbJ</name>
    <name evidence="2" type="ORF">ERS132461_01391</name>
</gene>
<dbReference type="PANTHER" id="PTHR22916">
    <property type="entry name" value="GLYCOSYLTRANSFERASE"/>
    <property type="match status" value="1"/>
</dbReference>
<dbReference type="PANTHER" id="PTHR22916:SF3">
    <property type="entry name" value="UDP-GLCNAC:BETAGAL BETA-1,3-N-ACETYLGLUCOSAMINYLTRANSFERASE-LIKE PROTEIN 1"/>
    <property type="match status" value="1"/>
</dbReference>
<name>A0A0Z8MRP7_STRSU</name>
<dbReference type="Proteomes" id="UP000073388">
    <property type="component" value="Unassembled WGS sequence"/>
</dbReference>
<sequence>MVDICVIMSVYNEPLEYVEQSIDSILNQTKKDFQFLIICDNPMRSELLEFLSDYEMVDSRITISVNDTNIGLAASLNRAINLVEARYYVRMDADDVSFQHRLEVQFAYMEANKDCAIISSCHSLLNDSQLAYQEEIPYQLSPHGLRKILLWGCPILHSSIMVRGEVYRKLGGYRNLPVAEDYDFYLRALTAGCNIEKISDVLLTYRINPNSMTHSNIYKTICLTHYIRRMYRERLRKGQDSHSEEKLLAFVNQYQLDNPVYIQKRNQIWENFKAFKSKKQYLFLLFLLIKTPWLSKYVLEGIFYKYTLNKFRKVIPHV</sequence>